<dbReference type="Proteomes" id="UP000770717">
    <property type="component" value="Unassembled WGS sequence"/>
</dbReference>
<evidence type="ECO:0000259" key="1">
    <source>
        <dbReference type="PROSITE" id="PS50209"/>
    </source>
</evidence>
<dbReference type="InterPro" id="IPR011029">
    <property type="entry name" value="DEATH-like_dom_sf"/>
</dbReference>
<dbReference type="GO" id="GO:0042981">
    <property type="term" value="P:regulation of apoptotic process"/>
    <property type="evidence" value="ECO:0007669"/>
    <property type="project" value="InterPro"/>
</dbReference>
<protein>
    <recommendedName>
        <fullName evidence="1">CARD domain-containing protein</fullName>
    </recommendedName>
</protein>
<dbReference type="PROSITE" id="PS50209">
    <property type="entry name" value="CARD"/>
    <property type="match status" value="1"/>
</dbReference>
<feature type="domain" description="CARD" evidence="1">
    <location>
        <begin position="7"/>
        <end position="84"/>
    </location>
</feature>
<evidence type="ECO:0000313" key="3">
    <source>
        <dbReference type="Proteomes" id="UP000770717"/>
    </source>
</evidence>
<gene>
    <name evidence="2" type="ORF">GDO78_002921</name>
</gene>
<reference evidence="2" key="1">
    <citation type="thesis" date="2020" institute="ProQuest LLC" country="789 East Eisenhower Parkway, Ann Arbor, MI, USA">
        <title>Comparative Genomics and Chromosome Evolution.</title>
        <authorList>
            <person name="Mudd A.B."/>
        </authorList>
    </citation>
    <scope>NUCLEOTIDE SEQUENCE</scope>
    <source>
        <strain evidence="2">HN-11 Male</strain>
        <tissue evidence="2">Kidney and liver</tissue>
    </source>
</reference>
<dbReference type="EMBL" id="WNTK01000011">
    <property type="protein sequence ID" value="KAG9476095.1"/>
    <property type="molecule type" value="Genomic_DNA"/>
</dbReference>
<sequence length="212" mass="24579">MEIQQHGHQSYVQIITTSRETLVSLIRNIKCLLENLTNHKYFSPEDSEIVLQFPTRADQVRQILDLVQSKGEEVAEFFIYVLQNVPEAYFDLNSWLTEIDFQSSEQIKSLHITNNDPVTLYSKKLKQELCCDSKFVKSYTQKEEMMLQETYVNGVMELINDKNETMGRIKDLISLFQDTGVINEEGENTFIYGLENMMRQVEGTGILIQACD</sequence>
<evidence type="ECO:0000313" key="2">
    <source>
        <dbReference type="EMBL" id="KAG9476095.1"/>
    </source>
</evidence>
<dbReference type="OrthoDB" id="120976at2759"/>
<comment type="caution">
    <text evidence="2">The sequence shown here is derived from an EMBL/GenBank/DDBJ whole genome shotgun (WGS) entry which is preliminary data.</text>
</comment>
<name>A0A8J6EW18_ELECQ</name>
<organism evidence="2 3">
    <name type="scientific">Eleutherodactylus coqui</name>
    <name type="common">Puerto Rican coqui</name>
    <dbReference type="NCBI Taxonomy" id="57060"/>
    <lineage>
        <taxon>Eukaryota</taxon>
        <taxon>Metazoa</taxon>
        <taxon>Chordata</taxon>
        <taxon>Craniata</taxon>
        <taxon>Vertebrata</taxon>
        <taxon>Euteleostomi</taxon>
        <taxon>Amphibia</taxon>
        <taxon>Batrachia</taxon>
        <taxon>Anura</taxon>
        <taxon>Neobatrachia</taxon>
        <taxon>Hyloidea</taxon>
        <taxon>Eleutherodactylidae</taxon>
        <taxon>Eleutherodactylinae</taxon>
        <taxon>Eleutherodactylus</taxon>
        <taxon>Eleutherodactylus</taxon>
    </lineage>
</organism>
<dbReference type="AlphaFoldDB" id="A0A8J6EW18"/>
<dbReference type="Gene3D" id="1.10.533.10">
    <property type="entry name" value="Death Domain, Fas"/>
    <property type="match status" value="1"/>
</dbReference>
<dbReference type="SUPFAM" id="SSF47986">
    <property type="entry name" value="DEATH domain"/>
    <property type="match status" value="1"/>
</dbReference>
<accession>A0A8J6EW18</accession>
<keyword evidence="3" id="KW-1185">Reference proteome</keyword>
<dbReference type="Pfam" id="PF00619">
    <property type="entry name" value="CARD"/>
    <property type="match status" value="1"/>
</dbReference>
<dbReference type="InterPro" id="IPR001315">
    <property type="entry name" value="CARD"/>
</dbReference>
<proteinExistence type="predicted"/>